<evidence type="ECO:0000313" key="1">
    <source>
        <dbReference type="EMBL" id="MBR9649561.1"/>
    </source>
</evidence>
<dbReference type="EMBL" id="JADMKU010000001">
    <property type="protein sequence ID" value="MBR9649561.1"/>
    <property type="molecule type" value="Genomic_DNA"/>
</dbReference>
<accession>A0ABS5HKN2</accession>
<dbReference type="Proteomes" id="UP001195941">
    <property type="component" value="Unassembled WGS sequence"/>
</dbReference>
<keyword evidence="2" id="KW-1185">Reference proteome</keyword>
<evidence type="ECO:0000313" key="2">
    <source>
        <dbReference type="Proteomes" id="UP001195941"/>
    </source>
</evidence>
<protein>
    <submittedName>
        <fullName evidence="1">Uncharacterized protein</fullName>
    </submittedName>
</protein>
<dbReference type="RefSeq" id="WP_212699073.1">
    <property type="nucleotide sequence ID" value="NZ_JADMKU010000001.1"/>
</dbReference>
<name>A0ABS5HKN2_9RHOB</name>
<gene>
    <name evidence="1" type="ORF">IT775_00295</name>
</gene>
<proteinExistence type="predicted"/>
<organism evidence="1 2">
    <name type="scientific">Thalassovita aquimarina</name>
    <dbReference type="NCBI Taxonomy" id="2785917"/>
    <lineage>
        <taxon>Bacteria</taxon>
        <taxon>Pseudomonadati</taxon>
        <taxon>Pseudomonadota</taxon>
        <taxon>Alphaproteobacteria</taxon>
        <taxon>Rhodobacterales</taxon>
        <taxon>Roseobacteraceae</taxon>
        <taxon>Thalassovita</taxon>
    </lineage>
</organism>
<sequence length="61" mass="7379">MTRLDEDIRLHRDGSIDYAYYLQRGRVMRSEQAHRLFRKATVPAPRWSLRDLWAVFPRFAS</sequence>
<reference evidence="1 2" key="1">
    <citation type="journal article" date="2021" name="Arch. Microbiol.">
        <title>Thalassobius aquimarinus sp. nov., isolated from the Sea of Japan seashore.</title>
        <authorList>
            <person name="Kurilenko V.V."/>
            <person name="Romanenko L.A."/>
            <person name="Chernysheva N.Y."/>
            <person name="Velansky P.V."/>
            <person name="Tekutyeva L.A."/>
            <person name="Isaeva M.P."/>
            <person name="Mikhailov V.V."/>
        </authorList>
    </citation>
    <scope>NUCLEOTIDE SEQUENCE [LARGE SCALE GENOMIC DNA]</scope>
    <source>
        <strain evidence="1 2">KMM 8518</strain>
    </source>
</reference>
<comment type="caution">
    <text evidence="1">The sequence shown here is derived from an EMBL/GenBank/DDBJ whole genome shotgun (WGS) entry which is preliminary data.</text>
</comment>